<evidence type="ECO:0008006" key="3">
    <source>
        <dbReference type="Google" id="ProtNLM"/>
    </source>
</evidence>
<proteinExistence type="predicted"/>
<dbReference type="AlphaFoldDB" id="A0AAV7I363"/>
<comment type="caution">
    <text evidence="1">The sequence shown here is derived from an EMBL/GenBank/DDBJ whole genome shotgun (WGS) entry which is preliminary data.</text>
</comment>
<dbReference type="EMBL" id="JAHXZJ010002237">
    <property type="protein sequence ID" value="KAH0546209.1"/>
    <property type="molecule type" value="Genomic_DNA"/>
</dbReference>
<reference evidence="1 2" key="1">
    <citation type="journal article" date="2021" name="J. Hered.">
        <title>A chromosome-level genome assembly of the parasitoid wasp, Cotesia glomerata (Hymenoptera: Braconidae).</title>
        <authorList>
            <person name="Pinto B.J."/>
            <person name="Weis J.J."/>
            <person name="Gamble T."/>
            <person name="Ode P.J."/>
            <person name="Paul R."/>
            <person name="Zaspel J.M."/>
        </authorList>
    </citation>
    <scope>NUCLEOTIDE SEQUENCE [LARGE SCALE GENOMIC DNA]</scope>
    <source>
        <strain evidence="1">CgM1</strain>
    </source>
</reference>
<evidence type="ECO:0000313" key="2">
    <source>
        <dbReference type="Proteomes" id="UP000826195"/>
    </source>
</evidence>
<evidence type="ECO:0000313" key="1">
    <source>
        <dbReference type="EMBL" id="KAH0546209.1"/>
    </source>
</evidence>
<dbReference type="Proteomes" id="UP000826195">
    <property type="component" value="Unassembled WGS sequence"/>
</dbReference>
<accession>A0AAV7I363</accession>
<name>A0AAV7I363_COTGL</name>
<gene>
    <name evidence="1" type="ORF">KQX54_007170</name>
</gene>
<keyword evidence="2" id="KW-1185">Reference proteome</keyword>
<sequence>MLSLCTSFRRFPTLGCWFSQSGVEALALVCSDQSSRRYFARSLFENVSPRQRCDARDATTNDPTKSPGLRAQEARALLLFSLSGHFNFISASFALVYCN</sequence>
<organism evidence="1 2">
    <name type="scientific">Cotesia glomerata</name>
    <name type="common">Lepidopteran parasitic wasp</name>
    <name type="synonym">Apanteles glomeratus</name>
    <dbReference type="NCBI Taxonomy" id="32391"/>
    <lineage>
        <taxon>Eukaryota</taxon>
        <taxon>Metazoa</taxon>
        <taxon>Ecdysozoa</taxon>
        <taxon>Arthropoda</taxon>
        <taxon>Hexapoda</taxon>
        <taxon>Insecta</taxon>
        <taxon>Pterygota</taxon>
        <taxon>Neoptera</taxon>
        <taxon>Endopterygota</taxon>
        <taxon>Hymenoptera</taxon>
        <taxon>Apocrita</taxon>
        <taxon>Ichneumonoidea</taxon>
        <taxon>Braconidae</taxon>
        <taxon>Microgastrinae</taxon>
        <taxon>Cotesia</taxon>
    </lineage>
</organism>
<protein>
    <recommendedName>
        <fullName evidence="3">Secreted protein</fullName>
    </recommendedName>
</protein>